<dbReference type="FunFam" id="3.30.565.10:FF:000010">
    <property type="entry name" value="Sensor histidine kinase RcsC"/>
    <property type="match status" value="1"/>
</dbReference>
<accession>A0A1V0RRU7</accession>
<dbReference type="InterPro" id="IPR005467">
    <property type="entry name" value="His_kinase_dom"/>
</dbReference>
<dbReference type="SMART" id="SM00304">
    <property type="entry name" value="HAMP"/>
    <property type="match status" value="1"/>
</dbReference>
<dbReference type="InterPro" id="IPR004358">
    <property type="entry name" value="Sig_transdc_His_kin-like_C"/>
</dbReference>
<dbReference type="InterPro" id="IPR036097">
    <property type="entry name" value="HisK_dim/P_sf"/>
</dbReference>
<keyword evidence="6" id="KW-0418">Kinase</keyword>
<evidence type="ECO:0000256" key="10">
    <source>
        <dbReference type="SAM" id="Coils"/>
    </source>
</evidence>
<dbReference type="InterPro" id="IPR036890">
    <property type="entry name" value="HATPase_C_sf"/>
</dbReference>
<dbReference type="SMART" id="SM00387">
    <property type="entry name" value="HATPase_c"/>
    <property type="match status" value="1"/>
</dbReference>
<dbReference type="Gene3D" id="6.10.340.10">
    <property type="match status" value="1"/>
</dbReference>
<evidence type="ECO:0000259" key="11">
    <source>
        <dbReference type="PROSITE" id="PS50109"/>
    </source>
</evidence>
<dbReference type="Pfam" id="PF21689">
    <property type="entry name" value="TorS_sensor_domain"/>
    <property type="match status" value="1"/>
</dbReference>
<dbReference type="InterPro" id="IPR001789">
    <property type="entry name" value="Sig_transdc_resp-reg_receiver"/>
</dbReference>
<evidence type="ECO:0000259" key="14">
    <source>
        <dbReference type="PROSITE" id="PS50894"/>
    </source>
</evidence>
<dbReference type="InterPro" id="IPR037952">
    <property type="entry name" value="Sensor_TorS"/>
</dbReference>
<organism evidence="15 16">
    <name type="scientific">Roseovarius mucosus</name>
    <dbReference type="NCBI Taxonomy" id="215743"/>
    <lineage>
        <taxon>Bacteria</taxon>
        <taxon>Pseudomonadati</taxon>
        <taxon>Pseudomonadota</taxon>
        <taxon>Alphaproteobacteria</taxon>
        <taxon>Rhodobacterales</taxon>
        <taxon>Roseobacteraceae</taxon>
        <taxon>Roseovarius</taxon>
    </lineage>
</organism>
<reference evidence="15 16" key="1">
    <citation type="submission" date="2017-03" db="EMBL/GenBank/DDBJ databases">
        <title>Genome Sequence of Roseovarius mucosus strain SMR3 Isolated from a culture of the Diatom Skeletonema marinoi.</title>
        <authorList>
            <person name="Topel M."/>
            <person name="Pinder M."/>
            <person name="Johansson O.N."/>
            <person name="Kourtchenko O."/>
            <person name="Godhe A."/>
            <person name="Clarke A.K."/>
        </authorList>
    </citation>
    <scope>NUCLEOTIDE SEQUENCE [LARGE SCALE GENOMIC DNA]</scope>
    <source>
        <strain evidence="15 16">SMR3</strain>
    </source>
</reference>
<dbReference type="PROSITE" id="PS50109">
    <property type="entry name" value="HIS_KIN"/>
    <property type="match status" value="1"/>
</dbReference>
<feature type="coiled-coil region" evidence="10">
    <location>
        <begin position="408"/>
        <end position="439"/>
    </location>
</feature>
<feature type="domain" description="Histidine kinase" evidence="11">
    <location>
        <begin position="471"/>
        <end position="692"/>
    </location>
</feature>
<proteinExistence type="predicted"/>
<dbReference type="Gene3D" id="3.40.50.2300">
    <property type="match status" value="1"/>
</dbReference>
<dbReference type="SUPFAM" id="SSF52172">
    <property type="entry name" value="CheY-like"/>
    <property type="match status" value="1"/>
</dbReference>
<dbReference type="Proteomes" id="UP000192273">
    <property type="component" value="Chromosome"/>
</dbReference>
<keyword evidence="10" id="KW-0175">Coiled coil</keyword>
<comment type="subcellular location">
    <subcellularLocation>
        <location evidence="2">Membrane</location>
    </subcellularLocation>
</comment>
<dbReference type="Gene3D" id="3.30.565.10">
    <property type="entry name" value="Histidine kinase-like ATPase, C-terminal domain"/>
    <property type="match status" value="1"/>
</dbReference>
<feature type="domain" description="HAMP" evidence="13">
    <location>
        <begin position="362"/>
        <end position="414"/>
    </location>
</feature>
<dbReference type="SMART" id="SM00448">
    <property type="entry name" value="REC"/>
    <property type="match status" value="1"/>
</dbReference>
<keyword evidence="5 15" id="KW-0808">Transferase</keyword>
<name>A0A1V0RRU7_9RHOB</name>
<dbReference type="OrthoDB" id="9801651at2"/>
<evidence type="ECO:0000256" key="2">
    <source>
        <dbReference type="ARBA" id="ARBA00004370"/>
    </source>
</evidence>
<dbReference type="Pfam" id="PF02518">
    <property type="entry name" value="HATPase_c"/>
    <property type="match status" value="1"/>
</dbReference>
<gene>
    <name evidence="15" type="primary">torS</name>
    <name evidence="15" type="ORF">ROSMUCSMR3_02961</name>
</gene>
<dbReference type="Gene3D" id="1.20.120.160">
    <property type="entry name" value="HPT domain"/>
    <property type="match status" value="1"/>
</dbReference>
<dbReference type="PRINTS" id="PR00344">
    <property type="entry name" value="BCTRLSENSOR"/>
</dbReference>
<dbReference type="CDD" id="cd00082">
    <property type="entry name" value="HisKA"/>
    <property type="match status" value="1"/>
</dbReference>
<evidence type="ECO:0000256" key="8">
    <source>
        <dbReference type="PROSITE-ProRule" id="PRU00110"/>
    </source>
</evidence>
<dbReference type="InterPro" id="IPR003594">
    <property type="entry name" value="HATPase_dom"/>
</dbReference>
<dbReference type="SUPFAM" id="SSF47384">
    <property type="entry name" value="Homodimeric domain of signal transducing histidine kinase"/>
    <property type="match status" value="1"/>
</dbReference>
<dbReference type="CDD" id="cd06225">
    <property type="entry name" value="HAMP"/>
    <property type="match status" value="1"/>
</dbReference>
<dbReference type="InterPro" id="IPR011006">
    <property type="entry name" value="CheY-like_superfamily"/>
</dbReference>
<dbReference type="PROSITE" id="PS50894">
    <property type="entry name" value="HPT"/>
    <property type="match status" value="1"/>
</dbReference>
<dbReference type="PANTHER" id="PTHR45339">
    <property type="entry name" value="HYBRID SIGNAL TRANSDUCTION HISTIDINE KINASE J"/>
    <property type="match status" value="1"/>
</dbReference>
<evidence type="ECO:0000256" key="6">
    <source>
        <dbReference type="ARBA" id="ARBA00022777"/>
    </source>
</evidence>
<evidence type="ECO:0000259" key="13">
    <source>
        <dbReference type="PROSITE" id="PS50885"/>
    </source>
</evidence>
<keyword evidence="16" id="KW-1185">Reference proteome</keyword>
<feature type="modified residue" description="4-aspartylphosphate" evidence="9">
    <location>
        <position position="764"/>
    </location>
</feature>
<dbReference type="InterPro" id="IPR014302">
    <property type="entry name" value="Sig_transdc_His_kinase_TorS"/>
</dbReference>
<dbReference type="Pfam" id="PF00512">
    <property type="entry name" value="HisKA"/>
    <property type="match status" value="1"/>
</dbReference>
<dbReference type="SMART" id="SM00388">
    <property type="entry name" value="HisKA"/>
    <property type="match status" value="1"/>
</dbReference>
<dbReference type="Pfam" id="PF01627">
    <property type="entry name" value="Hpt"/>
    <property type="match status" value="1"/>
</dbReference>
<dbReference type="SUPFAM" id="SSF158472">
    <property type="entry name" value="HAMP domain-like"/>
    <property type="match status" value="1"/>
</dbReference>
<feature type="domain" description="HPt" evidence="14">
    <location>
        <begin position="864"/>
        <end position="958"/>
    </location>
</feature>
<comment type="catalytic activity">
    <reaction evidence="1">
        <text>ATP + protein L-histidine = ADP + protein N-phospho-L-histidine.</text>
        <dbReference type="EC" id="2.7.13.3"/>
    </reaction>
</comment>
<dbReference type="CDD" id="cd17546">
    <property type="entry name" value="REC_hyHK_CKI1_RcsC-like"/>
    <property type="match status" value="1"/>
</dbReference>
<dbReference type="PROSITE" id="PS50110">
    <property type="entry name" value="RESPONSE_REGULATORY"/>
    <property type="match status" value="1"/>
</dbReference>
<evidence type="ECO:0000256" key="7">
    <source>
        <dbReference type="ARBA" id="ARBA00023012"/>
    </source>
</evidence>
<dbReference type="SUPFAM" id="SSF47226">
    <property type="entry name" value="Histidine-containing phosphotransfer domain, HPT domain"/>
    <property type="match status" value="1"/>
</dbReference>
<dbReference type="InterPro" id="IPR038188">
    <property type="entry name" value="TorS_sensor_sf"/>
</dbReference>
<dbReference type="Gene3D" id="1.10.287.130">
    <property type="match status" value="1"/>
</dbReference>
<dbReference type="EMBL" id="CP020474">
    <property type="protein sequence ID" value="ARE84426.1"/>
    <property type="molecule type" value="Genomic_DNA"/>
</dbReference>
<evidence type="ECO:0000313" key="16">
    <source>
        <dbReference type="Proteomes" id="UP000192273"/>
    </source>
</evidence>
<dbReference type="InterPro" id="IPR036641">
    <property type="entry name" value="HPT_dom_sf"/>
</dbReference>
<dbReference type="PANTHER" id="PTHR45339:SF5">
    <property type="entry name" value="HISTIDINE KINASE"/>
    <property type="match status" value="1"/>
</dbReference>
<dbReference type="InterPro" id="IPR003660">
    <property type="entry name" value="HAMP_dom"/>
</dbReference>
<dbReference type="CDD" id="cd16172">
    <property type="entry name" value="TorS_sensor_domain"/>
    <property type="match status" value="1"/>
</dbReference>
<dbReference type="GO" id="GO:0000155">
    <property type="term" value="F:phosphorelay sensor kinase activity"/>
    <property type="evidence" value="ECO:0007669"/>
    <property type="project" value="InterPro"/>
</dbReference>
<dbReference type="Pfam" id="PF00072">
    <property type="entry name" value="Response_reg"/>
    <property type="match status" value="1"/>
</dbReference>
<dbReference type="KEGG" id="rmm:ROSMUCSMR3_02961"/>
<dbReference type="InterPro" id="IPR003661">
    <property type="entry name" value="HisK_dim/P_dom"/>
</dbReference>
<evidence type="ECO:0000256" key="3">
    <source>
        <dbReference type="ARBA" id="ARBA00012438"/>
    </source>
</evidence>
<evidence type="ECO:0000256" key="5">
    <source>
        <dbReference type="ARBA" id="ARBA00022679"/>
    </source>
</evidence>
<dbReference type="AlphaFoldDB" id="A0A1V0RRU7"/>
<feature type="modified residue" description="Phosphohistidine" evidence="8">
    <location>
        <position position="903"/>
    </location>
</feature>
<evidence type="ECO:0000313" key="15">
    <source>
        <dbReference type="EMBL" id="ARE84426.1"/>
    </source>
</evidence>
<protein>
    <recommendedName>
        <fullName evidence="3">histidine kinase</fullName>
        <ecNumber evidence="3">2.7.13.3</ecNumber>
    </recommendedName>
</protein>
<dbReference type="RefSeq" id="WP_081507784.1">
    <property type="nucleotide sequence ID" value="NZ_CP020474.1"/>
</dbReference>
<keyword evidence="7" id="KW-0902">Two-component regulatory system</keyword>
<evidence type="ECO:0000259" key="12">
    <source>
        <dbReference type="PROSITE" id="PS50110"/>
    </source>
</evidence>
<dbReference type="GO" id="GO:0005886">
    <property type="term" value="C:plasma membrane"/>
    <property type="evidence" value="ECO:0007669"/>
    <property type="project" value="UniProtKB-SubCell"/>
</dbReference>
<dbReference type="SUPFAM" id="SSF55874">
    <property type="entry name" value="ATPase domain of HSP90 chaperone/DNA topoisomerase II/histidine kinase"/>
    <property type="match status" value="1"/>
</dbReference>
<dbReference type="Gene3D" id="1.20.58.920">
    <property type="match status" value="1"/>
</dbReference>
<keyword evidence="4 9" id="KW-0597">Phosphoprotein</keyword>
<evidence type="ECO:0000256" key="1">
    <source>
        <dbReference type="ARBA" id="ARBA00000085"/>
    </source>
</evidence>
<dbReference type="PIRSF" id="PIRSF036437">
    <property type="entry name" value="HK_TorS"/>
    <property type="match status" value="1"/>
</dbReference>
<evidence type="ECO:0000256" key="4">
    <source>
        <dbReference type="ARBA" id="ARBA00022553"/>
    </source>
</evidence>
<feature type="domain" description="Response regulatory" evidence="12">
    <location>
        <begin position="715"/>
        <end position="831"/>
    </location>
</feature>
<dbReference type="GO" id="GO:0005524">
    <property type="term" value="F:ATP binding"/>
    <property type="evidence" value="ECO:0007669"/>
    <property type="project" value="UniProtKB-KW"/>
</dbReference>
<dbReference type="EC" id="2.7.13.3" evidence="3"/>
<dbReference type="Pfam" id="PF00672">
    <property type="entry name" value="HAMP"/>
    <property type="match status" value="1"/>
</dbReference>
<dbReference type="CDD" id="cd16922">
    <property type="entry name" value="HATPase_EvgS-ArcB-TorS-like"/>
    <property type="match status" value="1"/>
</dbReference>
<dbReference type="PROSITE" id="PS50885">
    <property type="entry name" value="HAMP"/>
    <property type="match status" value="1"/>
</dbReference>
<sequence>MKSRTGLGARLLAAFLVIAGLPALAGFFGWFELRDVTQAQQQLYDRSIPVLSDMRRFTEESSAIITVAPELAAVDDEAARRDRAAYLGARVAALSDHLSRFQAEHGGGSGGELTRAVVAMEAGIAELDRLVKQRLSLVQARREGLDRALGATSALLNMADTLVANAEMSTAAVISNLYDDDTGSAQHLATLDKLIEVDLFELGLMFELRSRTAEIGLLFNRIAGLSDAAGLVPIRATLGERTEIVARRVAAIRDPGRAAQAQTLLGTILSLSDPAGPGGLLGLTEGILELDGRIESAQAALRVSADGLHVAVTDLASRVQAEAQRAGAASLEVIRATRLRSAGAAGLALLLSLAVLWFYVRGNISRRLDNLSDMMTRLAAGQLDMRVAPRGNDEIAGMERAVEVFRRQAIANRTLEEARRRNEEELARHRNALQELVAEKTEALRGEVEAHAVARQKAEAADRAKSEFLAMMSHEIRTPMNGVLGMLRTLSAEGLPDAQLEQLRAARASGESLLTILNDILSYSKTELSGAHLERVVFSVAEVMQVIVTLLDPGAREKGIVLWLDLPEDAPAAVMGDMAKLRQILFNLVSNAVKFTEEGEVVLRLRVRAAGAGRVTLILEVSDTGKGISAQARQRIFEAFEQEDGLTARRYGGTGLGLAICRKFAEVMGGALSVESTPHVGSVFTFMADFELADPALLAESVPEWTPERAGRSLHALIVEDHSVNQMVARSYLERMGHTAVCVDSGEDALDLLKRERFDLVLMDVNLPGLSGTDATRRLRGLPEGQDLPVIGISAHVQEEEVAQQLDAGMDCFVAKPVSPERLAAAIAQVTGGQRRGVFLSPRSVSLPMGGARDGLGAMLADLGPEQTAAAIRLYLDGVGEEARALAAAVDAEDAAGVAKVAHRMKGAAGNFSLPGLSAGLRALEEAARAGDAGAMRGAMAAVPAEIAAARATLLRAADGLADQSKVAVNT</sequence>
<dbReference type="InterPro" id="IPR008207">
    <property type="entry name" value="Sig_transdc_His_kin_Hpt_dom"/>
</dbReference>
<evidence type="ECO:0000256" key="9">
    <source>
        <dbReference type="PROSITE-ProRule" id="PRU00169"/>
    </source>
</evidence>